<dbReference type="eggNOG" id="COG1418">
    <property type="taxonomic scope" value="Bacteria"/>
</dbReference>
<evidence type="ECO:0000313" key="1">
    <source>
        <dbReference type="EMBL" id="KRM30522.1"/>
    </source>
</evidence>
<accession>A0A0R1XK03</accession>
<dbReference type="RefSeq" id="WP_057003011.1">
    <property type="nucleotide sequence ID" value="NZ_AZGA01000088.1"/>
</dbReference>
<dbReference type="SUPFAM" id="SSF109604">
    <property type="entry name" value="HD-domain/PDEase-like"/>
    <property type="match status" value="1"/>
</dbReference>
<dbReference type="Proteomes" id="UP000051236">
    <property type="component" value="Unassembled WGS sequence"/>
</dbReference>
<protein>
    <submittedName>
        <fullName evidence="1">HD domain protein</fullName>
    </submittedName>
</protein>
<organism evidence="1 2">
    <name type="scientific">Agrilactobacillus composti DSM 18527 = JCM 14202</name>
    <dbReference type="NCBI Taxonomy" id="1423734"/>
    <lineage>
        <taxon>Bacteria</taxon>
        <taxon>Bacillati</taxon>
        <taxon>Bacillota</taxon>
        <taxon>Bacilli</taxon>
        <taxon>Lactobacillales</taxon>
        <taxon>Lactobacillaceae</taxon>
        <taxon>Agrilactobacillus</taxon>
    </lineage>
</organism>
<comment type="caution">
    <text evidence="1">The sequence shown here is derived from an EMBL/GenBank/DDBJ whole genome shotgun (WGS) entry which is preliminary data.</text>
</comment>
<gene>
    <name evidence="1" type="ORF">FC83_GL001656</name>
</gene>
<dbReference type="Gene3D" id="1.20.58.1910">
    <property type="match status" value="1"/>
</dbReference>
<evidence type="ECO:0000313" key="2">
    <source>
        <dbReference type="Proteomes" id="UP000051236"/>
    </source>
</evidence>
<dbReference type="PANTHER" id="PTHR33594">
    <property type="entry name" value="SUPERFAMILY HYDROLASE, PUTATIVE (AFU_ORTHOLOGUE AFUA_1G03035)-RELATED"/>
    <property type="match status" value="1"/>
</dbReference>
<dbReference type="EMBL" id="AZGA01000088">
    <property type="protein sequence ID" value="KRM30522.1"/>
    <property type="molecule type" value="Genomic_DNA"/>
</dbReference>
<dbReference type="STRING" id="1423734.FC83_GL001656"/>
<sequence length="219" mass="24509">MDLTSIEHFAQAQLAKDTSGHDYWHVARVAALGQRLFKLDQPDATGNNRQLAAVLAACWLHDTIDEKLNDHIPVTLAQINALLTSVGFTATEQADILDTMQHMSYSKNLQHHYVLSAVGQYVQDADRLDALGAIGIARTFAYGGHAGHAIYDPDIPVVTLKSHDQYRQHPTTSVNHFYEKLLNLEKTMNTTAGKRLARARTQYMQDFLAEFHAEWAGLR</sequence>
<dbReference type="Gene3D" id="1.10.472.50">
    <property type="entry name" value="HD-domain/PDEase-like"/>
    <property type="match status" value="1"/>
</dbReference>
<dbReference type="PANTHER" id="PTHR33594:SF1">
    <property type="entry name" value="HD_PDEASE DOMAIN-CONTAINING PROTEIN"/>
    <property type="match status" value="1"/>
</dbReference>
<keyword evidence="2" id="KW-1185">Reference proteome</keyword>
<reference evidence="1 2" key="1">
    <citation type="journal article" date="2015" name="Genome Announc.">
        <title>Expanding the biotechnology potential of lactobacilli through comparative genomics of 213 strains and associated genera.</title>
        <authorList>
            <person name="Sun Z."/>
            <person name="Harris H.M."/>
            <person name="McCann A."/>
            <person name="Guo C."/>
            <person name="Argimon S."/>
            <person name="Zhang W."/>
            <person name="Yang X."/>
            <person name="Jeffery I.B."/>
            <person name="Cooney J.C."/>
            <person name="Kagawa T.F."/>
            <person name="Liu W."/>
            <person name="Song Y."/>
            <person name="Salvetti E."/>
            <person name="Wrobel A."/>
            <person name="Rasinkangas P."/>
            <person name="Parkhill J."/>
            <person name="Rea M.C."/>
            <person name="O'Sullivan O."/>
            <person name="Ritari J."/>
            <person name="Douillard F.P."/>
            <person name="Paul Ross R."/>
            <person name="Yang R."/>
            <person name="Briner A.E."/>
            <person name="Felis G.E."/>
            <person name="de Vos W.M."/>
            <person name="Barrangou R."/>
            <person name="Klaenhammer T.R."/>
            <person name="Caufield P.W."/>
            <person name="Cui Y."/>
            <person name="Zhang H."/>
            <person name="O'Toole P.W."/>
        </authorList>
    </citation>
    <scope>NUCLEOTIDE SEQUENCE [LARGE SCALE GENOMIC DNA]</scope>
    <source>
        <strain evidence="1 2">DSM 18527</strain>
    </source>
</reference>
<proteinExistence type="predicted"/>
<dbReference type="PATRIC" id="fig|1423734.3.peg.1675"/>
<name>A0A0R1XK03_9LACO</name>
<dbReference type="AlphaFoldDB" id="A0A0R1XK03"/>